<dbReference type="InterPro" id="IPR009060">
    <property type="entry name" value="UBA-like_sf"/>
</dbReference>
<dbReference type="InterPro" id="IPR013083">
    <property type="entry name" value="Znf_RING/FYVE/PHD"/>
</dbReference>
<dbReference type="PROSITE" id="PS50271">
    <property type="entry name" value="ZF_UBP"/>
    <property type="match status" value="2"/>
</dbReference>
<dbReference type="CDD" id="cd14386">
    <property type="entry name" value="UBA2_UBP5"/>
    <property type="match status" value="1"/>
</dbReference>
<dbReference type="EMBL" id="PJQL01001520">
    <property type="protein sequence ID" value="RCH88156.1"/>
    <property type="molecule type" value="Genomic_DNA"/>
</dbReference>
<dbReference type="EC" id="3.4.19.12" evidence="3"/>
<evidence type="ECO:0000256" key="8">
    <source>
        <dbReference type="ARBA" id="ARBA00022771"/>
    </source>
</evidence>
<dbReference type="Gene3D" id="3.30.40.10">
    <property type="entry name" value="Zinc/RING finger domain, C3HC4 (zinc finger)"/>
    <property type="match status" value="2"/>
</dbReference>
<feature type="region of interest" description="Disordered" evidence="17">
    <location>
        <begin position="1014"/>
        <end position="1040"/>
    </location>
</feature>
<dbReference type="GO" id="GO:0005975">
    <property type="term" value="P:carbohydrate metabolic process"/>
    <property type="evidence" value="ECO:0007669"/>
    <property type="project" value="InterPro"/>
</dbReference>
<keyword evidence="8 16" id="KW-0863">Zinc-finger</keyword>
<dbReference type="InterPro" id="IPR015940">
    <property type="entry name" value="UBA"/>
</dbReference>
<comment type="catalytic activity">
    <reaction evidence="1">
        <text>Thiol-dependent hydrolysis of ester, thioester, amide, peptide and isopeptide bonds formed by the C-terminal Gly of ubiquitin (a 76-residue protein attached to proteins as an intracellular targeting signal).</text>
        <dbReference type="EC" id="3.4.19.12"/>
    </reaction>
</comment>
<evidence type="ECO:0000256" key="5">
    <source>
        <dbReference type="ARBA" id="ARBA00022670"/>
    </source>
</evidence>
<organism evidence="22 23">
    <name type="scientific">Rhizopus azygosporus</name>
    <name type="common">Rhizopus microsporus var. azygosporus</name>
    <dbReference type="NCBI Taxonomy" id="86630"/>
    <lineage>
        <taxon>Eukaryota</taxon>
        <taxon>Fungi</taxon>
        <taxon>Fungi incertae sedis</taxon>
        <taxon>Mucoromycota</taxon>
        <taxon>Mucoromycotina</taxon>
        <taxon>Mucoromycetes</taxon>
        <taxon>Mucorales</taxon>
        <taxon>Mucorineae</taxon>
        <taxon>Rhizopodaceae</taxon>
        <taxon>Rhizopus</taxon>
    </lineage>
</organism>
<dbReference type="PANTHER" id="PTHR21646:SF10">
    <property type="entry name" value="UBIQUITIN CARBOXYL-TERMINAL HYDROLASE 14"/>
    <property type="match status" value="1"/>
</dbReference>
<dbReference type="SUPFAM" id="SSF54001">
    <property type="entry name" value="Cysteine proteinases"/>
    <property type="match status" value="1"/>
</dbReference>
<evidence type="ECO:0000256" key="4">
    <source>
        <dbReference type="ARBA" id="ARBA00014611"/>
    </source>
</evidence>
<keyword evidence="10" id="KW-0378">Hydrolase</keyword>
<dbReference type="Pfam" id="PF00443">
    <property type="entry name" value="UCH"/>
    <property type="match status" value="1"/>
</dbReference>
<feature type="domain" description="UBA" evidence="19">
    <location>
        <begin position="978"/>
        <end position="1017"/>
    </location>
</feature>
<evidence type="ECO:0000256" key="16">
    <source>
        <dbReference type="PROSITE-ProRule" id="PRU00502"/>
    </source>
</evidence>
<sequence>MKINLLSLSCILFLTQLSSAKRDPFPACHGSFKRRPEICSQFNFITNSEAVQGSCMETKNGTTFYDLSELPEIAQVDPQTVKMASLITNVFEESSTSFAYAQCSDIGDSRGYTSGYVGFTTGTGDAEILIDQYAKIKPGNALSKYLDRLHEISQLPTCDRPNRGKTNGLEGYVEAWKQEACSPDQSFAHLQRQWVYENYMIPSNRYAAQNGVNSALGRAIFYDTIIQHGFQYTEPDINIVRLLALTGGRKENETEQAFLTRFLTVRRQLQCCYPDNVWPASATRSEDLQNLVDNFDYNKDLIHQIRLKNFQVNITGKEDLDLIDPRFFYSIMTCSHIQNAPLNLPTAYTQVHKEECTQCFDDQDGPNGIDVCLTCFNGGCVSEERHHALTHHQLSGHPLAVNIRRITVNQNKRSDDGIPPQKISKLAIDPSAEEPLYEFQKKLRCYACDGQEASIESTPEIKAAVDAVLSALSSAKQSEVKAWEEVITPCEHTLCLSQEAPKKLEQQDLAHCAGCDLKENLWLCLVCGKLGCGRRQYDGSGGNNHAIEHFQQTGHAVSVKMGTITPEGTADIYCYSCDDSRLDHDLATHLANWGINVSDQLKTEKSMTELTLEQNLKFDFSMTTEDGKQLEPKFGPSYTGLKNLGNSCYMASVLQSIFNIESFQNRYNTQLKDHAKTCTNEPANCWHCQLHKLADGILSGRYSQPKTNDDNVQYQDGIAPRMFKDLVGKGHEEFSTMRQQDAFEFFQYLCKTIRQKEHSSNNDPTKLFDFMVEQRLQCGKCKKVRYQKHETSSISVNVPARKLKEGDDEGPSTYEPVNFYECLDTFVSEEPVEGYDCPNCREKTTAYRSNKFSTFPEILVINPRRFAFINWVPQKLPVTITFPEGLIQLDKYVGTGQQPGEELLPEESKPNTGGVTFNQSDIDQLMAMGFSENRCKRALMNTGHNGAEVAMNWMFEHMEDPDIDDPLPTDDNQAGNNPSDEQTAMLQDMGFTAAQARKALRETGNDTERALDWLFSHPDDNGQDEPSTSAQEAGDSTPPFNYQLDSFVSHKGTSVHCGHYVSHVYKHNEWILFNDNKVAVTPNPPVGEAYLYFLRRQK</sequence>
<dbReference type="Gene3D" id="1.20.141.10">
    <property type="entry name" value="Chitosanase, subunit A, domain 1"/>
    <property type="match status" value="1"/>
</dbReference>
<dbReference type="PROSITE" id="PS00973">
    <property type="entry name" value="USP_2"/>
    <property type="match status" value="1"/>
</dbReference>
<dbReference type="Pfam" id="PF02148">
    <property type="entry name" value="zf-UBP"/>
    <property type="match status" value="1"/>
</dbReference>
<dbReference type="CDD" id="cd02658">
    <property type="entry name" value="Peptidase_C19B"/>
    <property type="match status" value="1"/>
</dbReference>
<dbReference type="Pfam" id="PF17807">
    <property type="entry name" value="zf-UBP_var"/>
    <property type="match status" value="1"/>
</dbReference>
<evidence type="ECO:0000256" key="17">
    <source>
        <dbReference type="SAM" id="MobiDB-lite"/>
    </source>
</evidence>
<keyword evidence="23" id="KW-1185">Reference proteome</keyword>
<feature type="chain" id="PRO_5016843776" description="Ubiquitin carboxyl-terminal hydrolase 14" evidence="18">
    <location>
        <begin position="21"/>
        <end position="1098"/>
    </location>
</feature>
<dbReference type="SUPFAM" id="SSF57850">
    <property type="entry name" value="RING/U-box"/>
    <property type="match status" value="2"/>
</dbReference>
<evidence type="ECO:0000259" key="21">
    <source>
        <dbReference type="PROSITE" id="PS50271"/>
    </source>
</evidence>
<dbReference type="SUPFAM" id="SSF46934">
    <property type="entry name" value="UBA-like"/>
    <property type="match status" value="1"/>
</dbReference>
<evidence type="ECO:0000259" key="20">
    <source>
        <dbReference type="PROSITE" id="PS50235"/>
    </source>
</evidence>
<dbReference type="InterPro" id="IPR028889">
    <property type="entry name" value="USP"/>
</dbReference>
<reference evidence="22 23" key="1">
    <citation type="journal article" date="2018" name="G3 (Bethesda)">
        <title>Phylogenetic and Phylogenomic Definition of Rhizopus Species.</title>
        <authorList>
            <person name="Gryganskyi A.P."/>
            <person name="Golan J."/>
            <person name="Dolatabadi S."/>
            <person name="Mondo S."/>
            <person name="Robb S."/>
            <person name="Idnurm A."/>
            <person name="Muszewska A."/>
            <person name="Steczkiewicz K."/>
            <person name="Masonjones S."/>
            <person name="Liao H.L."/>
            <person name="Gajdeczka M.T."/>
            <person name="Anike F."/>
            <person name="Vuek A."/>
            <person name="Anishchenko I.M."/>
            <person name="Voigt K."/>
            <person name="de Hoog G.S."/>
            <person name="Smith M.E."/>
            <person name="Heitman J."/>
            <person name="Vilgalys R."/>
            <person name="Stajich J.E."/>
        </authorList>
    </citation>
    <scope>NUCLEOTIDE SEQUENCE [LARGE SCALE GENOMIC DNA]</scope>
    <source>
        <strain evidence="22 23">CBS 357.93</strain>
    </source>
</reference>
<dbReference type="PANTHER" id="PTHR21646">
    <property type="entry name" value="UBIQUITIN CARBOXYL-TERMINAL HYDROLASE"/>
    <property type="match status" value="1"/>
</dbReference>
<comment type="similarity">
    <text evidence="2">Belongs to the peptidase C19 family.</text>
</comment>
<dbReference type="STRING" id="86630.A0A367JE06"/>
<comment type="caution">
    <text evidence="22">The sequence shown here is derived from an EMBL/GenBank/DDBJ whole genome shotgun (WGS) entry which is preliminary data.</text>
</comment>
<dbReference type="CDD" id="cd00978">
    <property type="entry name" value="chitosanase_GH46"/>
    <property type="match status" value="1"/>
</dbReference>
<evidence type="ECO:0000313" key="23">
    <source>
        <dbReference type="Proteomes" id="UP000252139"/>
    </source>
</evidence>
<evidence type="ECO:0000256" key="1">
    <source>
        <dbReference type="ARBA" id="ARBA00000707"/>
    </source>
</evidence>
<dbReference type="FunFam" id="3.30.40.10:FF:000396">
    <property type="entry name" value="Ubiquitin carboxyl-terminal hydrolase"/>
    <property type="match status" value="1"/>
</dbReference>
<dbReference type="GO" id="GO:0016579">
    <property type="term" value="P:protein deubiquitination"/>
    <property type="evidence" value="ECO:0007669"/>
    <property type="project" value="InterPro"/>
</dbReference>
<protein>
    <recommendedName>
        <fullName evidence="4">Ubiquitin carboxyl-terminal hydrolase 14</fullName>
        <ecNumber evidence="3">3.4.19.12</ecNumber>
    </recommendedName>
    <alternativeName>
        <fullName evidence="13">Deubiquitinating enzyme 14</fullName>
    </alternativeName>
    <alternativeName>
        <fullName evidence="14">Ubiquitin thioesterase 14</fullName>
    </alternativeName>
    <alternativeName>
        <fullName evidence="15">Ubiquitin-specific-processing protease 14</fullName>
    </alternativeName>
</protein>
<dbReference type="SMART" id="SM00165">
    <property type="entry name" value="UBA"/>
    <property type="match status" value="2"/>
</dbReference>
<feature type="compositionally biased region" description="Acidic residues" evidence="17">
    <location>
        <begin position="959"/>
        <end position="968"/>
    </location>
</feature>
<evidence type="ECO:0000256" key="9">
    <source>
        <dbReference type="ARBA" id="ARBA00022786"/>
    </source>
</evidence>
<feature type="domain" description="USP" evidence="20">
    <location>
        <begin position="639"/>
        <end position="1097"/>
    </location>
</feature>
<dbReference type="Proteomes" id="UP000252139">
    <property type="component" value="Unassembled WGS sequence"/>
</dbReference>
<keyword evidence="6" id="KW-0479">Metal-binding</keyword>
<keyword evidence="11" id="KW-0788">Thiol protease</keyword>
<feature type="domain" description="UBP-type" evidence="21">
    <location>
        <begin position="332"/>
        <end position="439"/>
    </location>
</feature>
<dbReference type="Gene3D" id="3.30.386.10">
    <property type="entry name" value="Chitosanase, subunit A, domain 2"/>
    <property type="match status" value="1"/>
</dbReference>
<dbReference type="GO" id="GO:0008270">
    <property type="term" value="F:zinc ion binding"/>
    <property type="evidence" value="ECO:0007669"/>
    <property type="project" value="UniProtKB-KW"/>
</dbReference>
<gene>
    <name evidence="22" type="ORF">CU097_004043</name>
</gene>
<keyword evidence="7" id="KW-0677">Repeat</keyword>
<keyword evidence="12" id="KW-0862">Zinc</keyword>
<dbReference type="AlphaFoldDB" id="A0A367JE06"/>
<dbReference type="FunFam" id="1.10.8.10:FF:000086">
    <property type="entry name" value="Ubiquitin carboxyl-terminal hydrolase"/>
    <property type="match status" value="1"/>
</dbReference>
<keyword evidence="18" id="KW-0732">Signal</keyword>
<dbReference type="PROSITE" id="PS50235">
    <property type="entry name" value="USP_3"/>
    <property type="match status" value="1"/>
</dbReference>
<dbReference type="InterPro" id="IPR023346">
    <property type="entry name" value="Lysozyme-like_dom_sf"/>
</dbReference>
<dbReference type="GO" id="GO:0004843">
    <property type="term" value="F:cysteine-type deubiquitinase activity"/>
    <property type="evidence" value="ECO:0007669"/>
    <property type="project" value="UniProtKB-EC"/>
</dbReference>
<feature type="domain" description="UBA" evidence="19">
    <location>
        <begin position="916"/>
        <end position="957"/>
    </location>
</feature>
<dbReference type="Gene3D" id="1.10.8.10">
    <property type="entry name" value="DNA helicase RuvA subunit, C-terminal domain"/>
    <property type="match status" value="2"/>
</dbReference>
<dbReference type="InterPro" id="IPR050185">
    <property type="entry name" value="Ub_carboxyl-term_hydrolase"/>
</dbReference>
<dbReference type="GO" id="GO:0005576">
    <property type="term" value="C:extracellular region"/>
    <property type="evidence" value="ECO:0007669"/>
    <property type="project" value="InterPro"/>
</dbReference>
<evidence type="ECO:0000256" key="18">
    <source>
        <dbReference type="SAM" id="SignalP"/>
    </source>
</evidence>
<dbReference type="Gene3D" id="3.90.70.10">
    <property type="entry name" value="Cysteine proteinases"/>
    <property type="match status" value="1"/>
</dbReference>
<dbReference type="InterPro" id="IPR000400">
    <property type="entry name" value="Glyco_hydro_46"/>
</dbReference>
<dbReference type="SMART" id="SM00290">
    <property type="entry name" value="ZnF_UBP"/>
    <property type="match status" value="2"/>
</dbReference>
<dbReference type="InterPro" id="IPR041432">
    <property type="entry name" value="UBP13_Znf-UBP_var"/>
</dbReference>
<feature type="region of interest" description="Disordered" evidence="17">
    <location>
        <begin position="959"/>
        <end position="979"/>
    </location>
</feature>
<dbReference type="InterPro" id="IPR018200">
    <property type="entry name" value="USP_CS"/>
</dbReference>
<evidence type="ECO:0000313" key="22">
    <source>
        <dbReference type="EMBL" id="RCH88156.1"/>
    </source>
</evidence>
<dbReference type="InterPro" id="IPR038765">
    <property type="entry name" value="Papain-like_cys_pep_sf"/>
</dbReference>
<dbReference type="PROSITE" id="PS00972">
    <property type="entry name" value="USP_1"/>
    <property type="match status" value="1"/>
</dbReference>
<dbReference type="FunFam" id="3.30.40.10:FF:000587">
    <property type="entry name" value="Ubiquitin carboxyl-terminal hydrolase"/>
    <property type="match status" value="1"/>
</dbReference>
<dbReference type="Pfam" id="PF01374">
    <property type="entry name" value="Glyco_hydro_46"/>
    <property type="match status" value="1"/>
</dbReference>
<evidence type="ECO:0000256" key="3">
    <source>
        <dbReference type="ARBA" id="ARBA00012759"/>
    </source>
</evidence>
<evidence type="ECO:0000256" key="6">
    <source>
        <dbReference type="ARBA" id="ARBA00022723"/>
    </source>
</evidence>
<dbReference type="CDD" id="cd14385">
    <property type="entry name" value="UBA1_spUBP14_like"/>
    <property type="match status" value="1"/>
</dbReference>
<evidence type="ECO:0000256" key="2">
    <source>
        <dbReference type="ARBA" id="ARBA00009085"/>
    </source>
</evidence>
<evidence type="ECO:0000256" key="14">
    <source>
        <dbReference type="ARBA" id="ARBA00029889"/>
    </source>
</evidence>
<dbReference type="Pfam" id="PF00627">
    <property type="entry name" value="UBA"/>
    <property type="match status" value="2"/>
</dbReference>
<dbReference type="GO" id="GO:0006508">
    <property type="term" value="P:proteolysis"/>
    <property type="evidence" value="ECO:0007669"/>
    <property type="project" value="UniProtKB-KW"/>
</dbReference>
<dbReference type="GO" id="GO:0016977">
    <property type="term" value="F:chitosanase activity"/>
    <property type="evidence" value="ECO:0007669"/>
    <property type="project" value="InterPro"/>
</dbReference>
<evidence type="ECO:0000259" key="19">
    <source>
        <dbReference type="PROSITE" id="PS50030"/>
    </source>
</evidence>
<dbReference type="PROSITE" id="PS50030">
    <property type="entry name" value="UBA"/>
    <property type="match status" value="2"/>
</dbReference>
<dbReference type="OrthoDB" id="361536at2759"/>
<evidence type="ECO:0000256" key="13">
    <source>
        <dbReference type="ARBA" id="ARBA00029877"/>
    </source>
</evidence>
<dbReference type="InterPro" id="IPR001607">
    <property type="entry name" value="Znf_UBP"/>
</dbReference>
<dbReference type="InterPro" id="IPR023099">
    <property type="entry name" value="Glyco_hydro_46_N"/>
</dbReference>
<keyword evidence="5" id="KW-0645">Protease</keyword>
<feature type="domain" description="UBP-type" evidence="21">
    <location>
        <begin position="488"/>
        <end position="597"/>
    </location>
</feature>
<feature type="signal peptide" evidence="18">
    <location>
        <begin position="1"/>
        <end position="20"/>
    </location>
</feature>
<name>A0A367JE06_RHIAZ</name>
<evidence type="ECO:0000256" key="15">
    <source>
        <dbReference type="ARBA" id="ARBA00032096"/>
    </source>
</evidence>
<evidence type="ECO:0000256" key="11">
    <source>
        <dbReference type="ARBA" id="ARBA00022807"/>
    </source>
</evidence>
<dbReference type="SUPFAM" id="SSF53955">
    <property type="entry name" value="Lysozyme-like"/>
    <property type="match status" value="1"/>
</dbReference>
<evidence type="ECO:0000256" key="10">
    <source>
        <dbReference type="ARBA" id="ARBA00022801"/>
    </source>
</evidence>
<accession>A0A367JE06</accession>
<proteinExistence type="inferred from homology"/>
<evidence type="ECO:0000256" key="12">
    <source>
        <dbReference type="ARBA" id="ARBA00022833"/>
    </source>
</evidence>
<evidence type="ECO:0000256" key="7">
    <source>
        <dbReference type="ARBA" id="ARBA00022737"/>
    </source>
</evidence>
<dbReference type="InterPro" id="IPR001394">
    <property type="entry name" value="Peptidase_C19_UCH"/>
</dbReference>
<keyword evidence="9" id="KW-0833">Ubl conjugation pathway</keyword>